<dbReference type="Pfam" id="PF12796">
    <property type="entry name" value="Ank_2"/>
    <property type="match status" value="3"/>
</dbReference>
<evidence type="ECO:0000313" key="5">
    <source>
        <dbReference type="EMBL" id="KAJ3050813.1"/>
    </source>
</evidence>
<comment type="caution">
    <text evidence="5">The sequence shown here is derived from an EMBL/GenBank/DDBJ whole genome shotgun (WGS) entry which is preliminary data.</text>
</comment>
<accession>A0AAD5SCN6</accession>
<keyword evidence="5" id="KW-0675">Receptor</keyword>
<evidence type="ECO:0000313" key="6">
    <source>
        <dbReference type="Proteomes" id="UP001212841"/>
    </source>
</evidence>
<dbReference type="PANTHER" id="PTHR24189:SF50">
    <property type="entry name" value="ANKYRIN REPEAT AND SOCS BOX PROTEIN 2"/>
    <property type="match status" value="1"/>
</dbReference>
<dbReference type="PROSITE" id="PS50088">
    <property type="entry name" value="ANK_REPEAT"/>
    <property type="match status" value="3"/>
</dbReference>
<feature type="repeat" description="ANK" evidence="3">
    <location>
        <begin position="382"/>
        <end position="414"/>
    </location>
</feature>
<dbReference type="AlphaFoldDB" id="A0AAD5SCN6"/>
<dbReference type="SMART" id="SM00248">
    <property type="entry name" value="ANK"/>
    <property type="match status" value="9"/>
</dbReference>
<feature type="repeat" description="ANK" evidence="3">
    <location>
        <begin position="158"/>
        <end position="191"/>
    </location>
</feature>
<reference evidence="5" key="1">
    <citation type="submission" date="2020-05" db="EMBL/GenBank/DDBJ databases">
        <title>Phylogenomic resolution of chytrid fungi.</title>
        <authorList>
            <person name="Stajich J.E."/>
            <person name="Amses K."/>
            <person name="Simmons R."/>
            <person name="Seto K."/>
            <person name="Myers J."/>
            <person name="Bonds A."/>
            <person name="Quandt C.A."/>
            <person name="Barry K."/>
            <person name="Liu P."/>
            <person name="Grigoriev I."/>
            <person name="Longcore J.E."/>
            <person name="James T.Y."/>
        </authorList>
    </citation>
    <scope>NUCLEOTIDE SEQUENCE</scope>
    <source>
        <strain evidence="5">JEL0318</strain>
    </source>
</reference>
<dbReference type="Gene3D" id="1.25.40.20">
    <property type="entry name" value="Ankyrin repeat-containing domain"/>
    <property type="match status" value="3"/>
</dbReference>
<feature type="region of interest" description="Disordered" evidence="4">
    <location>
        <begin position="619"/>
        <end position="692"/>
    </location>
</feature>
<evidence type="ECO:0000256" key="2">
    <source>
        <dbReference type="ARBA" id="ARBA00023043"/>
    </source>
</evidence>
<gene>
    <name evidence="5" type="primary">TRPA1_2</name>
    <name evidence="5" type="ORF">HK097_008190</name>
</gene>
<feature type="repeat" description="ANK" evidence="3">
    <location>
        <begin position="343"/>
        <end position="375"/>
    </location>
</feature>
<name>A0AAD5SCN6_9FUNG</name>
<dbReference type="PANTHER" id="PTHR24189">
    <property type="entry name" value="MYOTROPHIN"/>
    <property type="match status" value="1"/>
</dbReference>
<dbReference type="InterPro" id="IPR050745">
    <property type="entry name" value="Multifunctional_regulatory"/>
</dbReference>
<dbReference type="Proteomes" id="UP001212841">
    <property type="component" value="Unassembled WGS sequence"/>
</dbReference>
<proteinExistence type="predicted"/>
<sequence length="714" mass="79227">MVFRLNTSFLTRYYLPVLTAVSTYFNTTLPNLVMTYASKVVSILAARLSLLTLLHSVSKGNEELLTAISKLDEDALKWREELCNACSAGDLDAVKRIMEEESSERIWKLDWMERLYISKEEEEHNWMYISARKGNADLLTLLLTKHINRQLLHLHTSDGRTPLLVACESNAPIECIQILIANGSRVNVSGPRAFTPLSWAVYHNNAKVTSLLLQTGMNIKDPKYINIAEANRSYEIFPILATHGCRLQRPETLYVIHHIELTTIIRSLITPPKSRNSAVKFREPLRIISPLLSCLDEEVLMRKTENQTILHTTSSLADDYALATLKLILHRFPNVDLETTDNEGRTSLGVACENKNYETVDLLISKGAKIDALMSGWCGGKVERSPLHFAVCRRDLKLASLLLRRGCEVDLCDGEGKTALHLALEGIGGYEDANHAEITDLCRLLIHQFDCSLEVRTRGTGRTPLHLACKLKSATEESWGVKFLELLDGNPRGSKVNVNAQDGKGKTALHIAAKVVGGRWGRRLCEWLLEHGAMYSILDGKGRTAGECAKADEVKKLFKGLERDSNVPSLMSLCAGVVWRERIIVSDAPDRVLEVLYPAVYQSTMSAPKSSTPLKLVQSLEDPPRLGSGEWNRQSRKTHKTVKTSTNPTKGGTPKGKRVRASPLANRMKKVKEEEGVGSESGNGGKGGEEGVKPLVFGEPVVFGKEDFAFTYGS</sequence>
<dbReference type="PROSITE" id="PS50297">
    <property type="entry name" value="ANK_REP_REGION"/>
    <property type="match status" value="2"/>
</dbReference>
<dbReference type="SUPFAM" id="SSF48403">
    <property type="entry name" value="Ankyrin repeat"/>
    <property type="match status" value="1"/>
</dbReference>
<keyword evidence="1" id="KW-0677">Repeat</keyword>
<dbReference type="InterPro" id="IPR036770">
    <property type="entry name" value="Ankyrin_rpt-contain_sf"/>
</dbReference>
<dbReference type="EMBL" id="JADGJD010000469">
    <property type="protein sequence ID" value="KAJ3050813.1"/>
    <property type="molecule type" value="Genomic_DNA"/>
</dbReference>
<evidence type="ECO:0000256" key="3">
    <source>
        <dbReference type="PROSITE-ProRule" id="PRU00023"/>
    </source>
</evidence>
<protein>
    <submittedName>
        <fullName evidence="5">Transient receptor putative cation channel sub A member 1</fullName>
    </submittedName>
</protein>
<organism evidence="5 6">
    <name type="scientific">Rhizophlyctis rosea</name>
    <dbReference type="NCBI Taxonomy" id="64517"/>
    <lineage>
        <taxon>Eukaryota</taxon>
        <taxon>Fungi</taxon>
        <taxon>Fungi incertae sedis</taxon>
        <taxon>Chytridiomycota</taxon>
        <taxon>Chytridiomycota incertae sedis</taxon>
        <taxon>Chytridiomycetes</taxon>
        <taxon>Rhizophlyctidales</taxon>
        <taxon>Rhizophlyctidaceae</taxon>
        <taxon>Rhizophlyctis</taxon>
    </lineage>
</organism>
<evidence type="ECO:0000256" key="4">
    <source>
        <dbReference type="SAM" id="MobiDB-lite"/>
    </source>
</evidence>
<dbReference type="InterPro" id="IPR002110">
    <property type="entry name" value="Ankyrin_rpt"/>
</dbReference>
<keyword evidence="2 3" id="KW-0040">ANK repeat</keyword>
<evidence type="ECO:0000256" key="1">
    <source>
        <dbReference type="ARBA" id="ARBA00022737"/>
    </source>
</evidence>
<keyword evidence="6" id="KW-1185">Reference proteome</keyword>